<evidence type="ECO:0000256" key="9">
    <source>
        <dbReference type="SAM" id="Phobius"/>
    </source>
</evidence>
<accession>A0A8J6LK14</accession>
<keyword evidence="4 9" id="KW-0812">Transmembrane</keyword>
<comment type="similarity">
    <text evidence="2">Belongs to the glutamate-gated ion channel (TC 1.A.10.1) family.</text>
</comment>
<evidence type="ECO:0000256" key="4">
    <source>
        <dbReference type="ARBA" id="ARBA00022692"/>
    </source>
</evidence>
<organism evidence="11 12">
    <name type="scientific">Tenebrio molitor</name>
    <name type="common">Yellow mealworm beetle</name>
    <dbReference type="NCBI Taxonomy" id="7067"/>
    <lineage>
        <taxon>Eukaryota</taxon>
        <taxon>Metazoa</taxon>
        <taxon>Ecdysozoa</taxon>
        <taxon>Arthropoda</taxon>
        <taxon>Hexapoda</taxon>
        <taxon>Insecta</taxon>
        <taxon>Pterygota</taxon>
        <taxon>Neoptera</taxon>
        <taxon>Endopterygota</taxon>
        <taxon>Coleoptera</taxon>
        <taxon>Polyphaga</taxon>
        <taxon>Cucujiformia</taxon>
        <taxon>Tenebrionidae</taxon>
        <taxon>Tenebrio</taxon>
    </lineage>
</organism>
<proteinExistence type="inferred from homology"/>
<reference evidence="11" key="1">
    <citation type="journal article" date="2020" name="J Insects Food Feed">
        <title>The yellow mealworm (Tenebrio molitor) genome: a resource for the emerging insects as food and feed industry.</title>
        <authorList>
            <person name="Eriksson T."/>
            <person name="Andere A."/>
            <person name="Kelstrup H."/>
            <person name="Emery V."/>
            <person name="Picard C."/>
        </authorList>
    </citation>
    <scope>NUCLEOTIDE SEQUENCE</scope>
    <source>
        <strain evidence="11">Stoneville</strain>
        <tissue evidence="11">Whole head</tissue>
    </source>
</reference>
<evidence type="ECO:0000256" key="5">
    <source>
        <dbReference type="ARBA" id="ARBA00022989"/>
    </source>
</evidence>
<evidence type="ECO:0000313" key="12">
    <source>
        <dbReference type="Proteomes" id="UP000719412"/>
    </source>
</evidence>
<dbReference type="GO" id="GO:0050906">
    <property type="term" value="P:detection of stimulus involved in sensory perception"/>
    <property type="evidence" value="ECO:0007669"/>
    <property type="project" value="UniProtKB-ARBA"/>
</dbReference>
<evidence type="ECO:0000256" key="6">
    <source>
        <dbReference type="ARBA" id="ARBA00023136"/>
    </source>
</evidence>
<dbReference type="Proteomes" id="UP000719412">
    <property type="component" value="Unassembled WGS sequence"/>
</dbReference>
<keyword evidence="6 9" id="KW-0472">Membrane</keyword>
<evidence type="ECO:0000256" key="2">
    <source>
        <dbReference type="ARBA" id="ARBA00008685"/>
    </source>
</evidence>
<evidence type="ECO:0000259" key="10">
    <source>
        <dbReference type="Pfam" id="PF00060"/>
    </source>
</evidence>
<dbReference type="Pfam" id="PF00060">
    <property type="entry name" value="Lig_chan"/>
    <property type="match status" value="1"/>
</dbReference>
<evidence type="ECO:0000256" key="1">
    <source>
        <dbReference type="ARBA" id="ARBA00004651"/>
    </source>
</evidence>
<dbReference type="InterPro" id="IPR052192">
    <property type="entry name" value="Insect_Ionotropic_Sensory_Rcpt"/>
</dbReference>
<feature type="transmembrane region" description="Helical" evidence="9">
    <location>
        <begin position="148"/>
        <end position="172"/>
    </location>
</feature>
<feature type="domain" description="Ionotropic glutamate receptor C-terminal" evidence="10">
    <location>
        <begin position="84"/>
        <end position="186"/>
    </location>
</feature>
<keyword evidence="8" id="KW-0325">Glycoprotein</keyword>
<name>A0A8J6LK14_TENMO</name>
<comment type="caution">
    <text evidence="11">The sequence shown here is derived from an EMBL/GenBank/DDBJ whole genome shotgun (WGS) entry which is preliminary data.</text>
</comment>
<evidence type="ECO:0000256" key="7">
    <source>
        <dbReference type="ARBA" id="ARBA00023170"/>
    </source>
</evidence>
<dbReference type="PANTHER" id="PTHR42643">
    <property type="entry name" value="IONOTROPIC RECEPTOR 20A-RELATED"/>
    <property type="match status" value="1"/>
</dbReference>
<dbReference type="GO" id="GO:0005886">
    <property type="term" value="C:plasma membrane"/>
    <property type="evidence" value="ECO:0007669"/>
    <property type="project" value="UniProtKB-SubCell"/>
</dbReference>
<protein>
    <recommendedName>
        <fullName evidence="10">Ionotropic glutamate receptor C-terminal domain-containing protein</fullName>
    </recommendedName>
</protein>
<dbReference type="InterPro" id="IPR001320">
    <property type="entry name" value="Iontro_rcpt_C"/>
</dbReference>
<evidence type="ECO:0000313" key="11">
    <source>
        <dbReference type="EMBL" id="KAH0821828.1"/>
    </source>
</evidence>
<sequence length="302" mass="34145">MCVLRYMNINYSFSIVDNLGYLNKTTGIFSGMIQSPFPAGSIFFTKDRYEAMDMIKMDNPHAIRFLVRKPWTSYMKNIFVTFNWSVWVASAVVLAVFAAAVNILNWETRNKQKVKQNKYGVSDVTLIALEAVCQQGTTTEPQSFAGRILALILFGAFMFIYVSYSANIVVLLQSTTKINDVQELLDSRIEAGGYQIHYMKNYFEVFLGYECRNEARLRVVGSEKRTFEEVENLGYIVVPKHSPYKNLFKVAILRIGEYGLQTRTNLRVLMIPKCFSQAAASTTVNKSSGSGSLAYLGHSSFS</sequence>
<feature type="transmembrane region" description="Helical" evidence="9">
    <location>
        <begin position="84"/>
        <end position="106"/>
    </location>
</feature>
<keyword evidence="12" id="KW-1185">Reference proteome</keyword>
<keyword evidence="5 9" id="KW-1133">Transmembrane helix</keyword>
<reference evidence="11" key="2">
    <citation type="submission" date="2021-08" db="EMBL/GenBank/DDBJ databases">
        <authorList>
            <person name="Eriksson T."/>
        </authorList>
    </citation>
    <scope>NUCLEOTIDE SEQUENCE</scope>
    <source>
        <strain evidence="11">Stoneville</strain>
        <tissue evidence="11">Whole head</tissue>
    </source>
</reference>
<evidence type="ECO:0000256" key="8">
    <source>
        <dbReference type="ARBA" id="ARBA00023180"/>
    </source>
</evidence>
<comment type="subcellular location">
    <subcellularLocation>
        <location evidence="1">Cell membrane</location>
        <topology evidence="1">Multi-pass membrane protein</topology>
    </subcellularLocation>
</comment>
<keyword evidence="7" id="KW-0675">Receptor</keyword>
<gene>
    <name evidence="11" type="ORF">GEV33_000963</name>
</gene>
<dbReference type="AlphaFoldDB" id="A0A8J6LK14"/>
<dbReference type="Gene3D" id="1.10.287.70">
    <property type="match status" value="1"/>
</dbReference>
<dbReference type="PANTHER" id="PTHR42643:SF33">
    <property type="entry name" value="GLUTAMATE RECEPTOR 2-LIKE PROTEIN"/>
    <property type="match status" value="1"/>
</dbReference>
<dbReference type="EMBL" id="JABDTM020006028">
    <property type="protein sequence ID" value="KAH0821828.1"/>
    <property type="molecule type" value="Genomic_DNA"/>
</dbReference>
<dbReference type="GO" id="GO:0015276">
    <property type="term" value="F:ligand-gated monoatomic ion channel activity"/>
    <property type="evidence" value="ECO:0007669"/>
    <property type="project" value="InterPro"/>
</dbReference>
<dbReference type="SUPFAM" id="SSF53850">
    <property type="entry name" value="Periplasmic binding protein-like II"/>
    <property type="match status" value="1"/>
</dbReference>
<evidence type="ECO:0000256" key="3">
    <source>
        <dbReference type="ARBA" id="ARBA00022475"/>
    </source>
</evidence>
<keyword evidence="3" id="KW-1003">Cell membrane</keyword>